<dbReference type="GO" id="GO:0045259">
    <property type="term" value="C:proton-transporting ATP synthase complex"/>
    <property type="evidence" value="ECO:0007669"/>
    <property type="project" value="InterPro"/>
</dbReference>
<dbReference type="AlphaFoldDB" id="L0GY92"/>
<evidence type="ECO:0000256" key="6">
    <source>
        <dbReference type="ARBA" id="ARBA00032200"/>
    </source>
</evidence>
<feature type="transmembrane region" description="Helical" evidence="8">
    <location>
        <begin position="45"/>
        <end position="67"/>
    </location>
</feature>
<evidence type="ECO:0000256" key="5">
    <source>
        <dbReference type="ARBA" id="ARBA00023136"/>
    </source>
</evidence>
<dbReference type="PATRIC" id="fig|765912.4.peg.1457"/>
<dbReference type="KEGG" id="tmb:Thimo_1490"/>
<dbReference type="Gene3D" id="1.20.120.610">
    <property type="entry name" value="lithium bound rotor ring of v- atpase"/>
    <property type="match status" value="1"/>
</dbReference>
<keyword evidence="3 8" id="KW-0812">Transmembrane</keyword>
<dbReference type="GO" id="GO:0015986">
    <property type="term" value="P:proton motive force-driven ATP synthesis"/>
    <property type="evidence" value="ECO:0007669"/>
    <property type="project" value="InterPro"/>
</dbReference>
<dbReference type="SUPFAM" id="SSF81333">
    <property type="entry name" value="F1F0 ATP synthase subunit C"/>
    <property type="match status" value="1"/>
</dbReference>
<keyword evidence="5 8" id="KW-0472">Membrane</keyword>
<dbReference type="EMBL" id="CP003051">
    <property type="protein sequence ID" value="AGA90279.1"/>
    <property type="molecule type" value="Genomic_DNA"/>
</dbReference>
<dbReference type="Pfam" id="PF00137">
    <property type="entry name" value="ATP-synt_C"/>
    <property type="match status" value="1"/>
</dbReference>
<organism evidence="10 11">
    <name type="scientific">Thioflavicoccus mobilis 8321</name>
    <dbReference type="NCBI Taxonomy" id="765912"/>
    <lineage>
        <taxon>Bacteria</taxon>
        <taxon>Pseudomonadati</taxon>
        <taxon>Pseudomonadota</taxon>
        <taxon>Gammaproteobacteria</taxon>
        <taxon>Chromatiales</taxon>
        <taxon>Chromatiaceae</taxon>
        <taxon>Thioflavicoccus</taxon>
    </lineage>
</organism>
<dbReference type="HOGENOM" id="CLU_148047_3_0_6"/>
<evidence type="ECO:0000313" key="10">
    <source>
        <dbReference type="EMBL" id="AGA90279.1"/>
    </source>
</evidence>
<evidence type="ECO:0000256" key="4">
    <source>
        <dbReference type="ARBA" id="ARBA00022989"/>
    </source>
</evidence>
<evidence type="ECO:0000256" key="2">
    <source>
        <dbReference type="ARBA" id="ARBA00006704"/>
    </source>
</evidence>
<dbReference type="PRINTS" id="PR00124">
    <property type="entry name" value="ATPASEC"/>
</dbReference>
<evidence type="ECO:0000259" key="9">
    <source>
        <dbReference type="Pfam" id="PF00137"/>
    </source>
</evidence>
<dbReference type="STRING" id="765912.Thimo_1490"/>
<evidence type="ECO:0000256" key="7">
    <source>
        <dbReference type="ARBA" id="ARBA00032887"/>
    </source>
</evidence>
<dbReference type="eggNOG" id="COG0636">
    <property type="taxonomic scope" value="Bacteria"/>
</dbReference>
<dbReference type="InterPro" id="IPR002379">
    <property type="entry name" value="ATPase_proteolipid_c-like_dom"/>
</dbReference>
<proteinExistence type="inferred from homology"/>
<keyword evidence="4 8" id="KW-1133">Transmembrane helix</keyword>
<dbReference type="GO" id="GO:0015078">
    <property type="term" value="F:proton transmembrane transporter activity"/>
    <property type="evidence" value="ECO:0007669"/>
    <property type="project" value="InterPro"/>
</dbReference>
<feature type="domain" description="V-ATPase proteolipid subunit C-like" evidence="9">
    <location>
        <begin position="89"/>
        <end position="148"/>
    </location>
</feature>
<comment type="subcellular location">
    <subcellularLocation>
        <location evidence="1">Membrane</location>
        <topology evidence="1">Multi-pass membrane protein</topology>
    </subcellularLocation>
</comment>
<dbReference type="InterPro" id="IPR035921">
    <property type="entry name" value="F/V-ATP_Csub_sf"/>
</dbReference>
<dbReference type="GO" id="GO:0033177">
    <property type="term" value="C:proton-transporting two-sector ATPase complex, proton-transporting domain"/>
    <property type="evidence" value="ECO:0007669"/>
    <property type="project" value="InterPro"/>
</dbReference>
<name>L0GY92_9GAMM</name>
<dbReference type="CDD" id="cd18120">
    <property type="entry name" value="ATP-synt_Vo_Ao_c"/>
    <property type="match status" value="1"/>
</dbReference>
<dbReference type="RefSeq" id="WP_015280421.1">
    <property type="nucleotide sequence ID" value="NC_019940.1"/>
</dbReference>
<evidence type="ECO:0000313" key="11">
    <source>
        <dbReference type="Proteomes" id="UP000010816"/>
    </source>
</evidence>
<evidence type="ECO:0000256" key="1">
    <source>
        <dbReference type="ARBA" id="ARBA00004141"/>
    </source>
</evidence>
<dbReference type="OrthoDB" id="5771683at2"/>
<feature type="transmembrane region" description="Helical" evidence="8">
    <location>
        <begin position="88"/>
        <end position="116"/>
    </location>
</feature>
<keyword evidence="11" id="KW-1185">Reference proteome</keyword>
<evidence type="ECO:0000256" key="3">
    <source>
        <dbReference type="ARBA" id="ARBA00022692"/>
    </source>
</evidence>
<evidence type="ECO:0000256" key="8">
    <source>
        <dbReference type="SAM" id="Phobius"/>
    </source>
</evidence>
<reference evidence="10 11" key="1">
    <citation type="submission" date="2011-09" db="EMBL/GenBank/DDBJ databases">
        <title>Complete sequence of chromosome of Thioflavicoccus mobilis 8321.</title>
        <authorList>
            <consortium name="US DOE Joint Genome Institute"/>
            <person name="Lucas S."/>
            <person name="Han J."/>
            <person name="Lapidus A."/>
            <person name="Cheng J.-F."/>
            <person name="Goodwin L."/>
            <person name="Pitluck S."/>
            <person name="Peters L."/>
            <person name="Ovchinnikova G."/>
            <person name="Lu M."/>
            <person name="Detter J.C."/>
            <person name="Han C."/>
            <person name="Tapia R."/>
            <person name="Land M."/>
            <person name="Hauser L."/>
            <person name="Kyrpides N."/>
            <person name="Ivanova N."/>
            <person name="Pagani I."/>
            <person name="Vogl K."/>
            <person name="Liu Z."/>
            <person name="Imhoff J."/>
            <person name="Thiel V."/>
            <person name="Frigaard N.-U."/>
            <person name="Bryant D."/>
            <person name="Woyke T."/>
        </authorList>
    </citation>
    <scope>NUCLEOTIDE SEQUENCE [LARGE SCALE GENOMIC DNA]</scope>
    <source>
        <strain evidence="10 11">8321</strain>
    </source>
</reference>
<gene>
    <name evidence="10" type="ORF">Thimo_1490</name>
</gene>
<accession>L0GY92</accession>
<sequence length="152" mass="15411">MYWLVGLMSLALVGLIATGLALELGPERLARIGRLRRWLKPALATQLLAFVSAHLGLLVLGVGDALAQTTEATAAGNAEISTGMGLAILGAGIPTAFSTIGAGIAVGPIGAASLAAITEKPESLGRTLIYLGLAEGIAIYGLVVSILLLNRI</sequence>
<comment type="similarity">
    <text evidence="2">Belongs to the ATPase C chain family.</text>
</comment>
<dbReference type="InterPro" id="IPR000454">
    <property type="entry name" value="ATP_synth_F0_csu"/>
</dbReference>
<feature type="transmembrane region" description="Helical" evidence="8">
    <location>
        <begin position="128"/>
        <end position="149"/>
    </location>
</feature>
<protein>
    <recommendedName>
        <fullName evidence="6">ATP synthase F(0) sector subunit c</fullName>
    </recommendedName>
    <alternativeName>
        <fullName evidence="7">F-type ATPase subunit c</fullName>
    </alternativeName>
</protein>
<dbReference type="Proteomes" id="UP000010816">
    <property type="component" value="Chromosome"/>
</dbReference>